<dbReference type="PATRIC" id="fig|1429439.4.peg.259"/>
<dbReference type="AlphaFoldDB" id="W4MFV7"/>
<dbReference type="HOGENOM" id="CLU_011140_0_0_7"/>
<name>W4MFV7_9BACT</name>
<dbReference type="Proteomes" id="UP000019140">
    <property type="component" value="Unassembled WGS sequence"/>
</dbReference>
<sequence>MITHKIRIFNPHRLSDDDLERSFIARQDTFRSLLNDIVSTGQRSVPQHHILIGQRGMGKTTLLRRLALELHREPHDTRFLPLTFPEEQYIEVDRLAKFWLNCLDSTANTLEREGDTTTVSQIDHTVQQLARLKTDDETLQEECRDALRSVWQDIGRRPVLFIDNFNLLLSRMRAHDYALRGFFSKPGAAILIGASAVYPAELNDYSAAFYDGFKSHYLYPLELDDIRDIIIRLARASNREDLVNRIHHATPRLAALRDLTGGNPRTAVLLFELFANGFSEDAYEDLDALLDIVTPLYQSRLDQLPDLGQTIVGTLARNWSPMTKIAIVEAARVNDSSVSPQLGRLRDIGLVEATAVFPEKKTGYQIAERFFNIWYLMRFTTRRQRAGLVGLARFLQEFHTPDEQARSARELMSRSSLSRGNITYAMALASAIGSESAVARELELKAQLELIELMQGVRKRIATILDPDELDPHVFSFAELKQRLVDAVPEGSAVSGQEFAERVLGSPAMVSGGIAGDSQLNRETIAASNLSPVDIKKLVEELDVEELQLAKRFSLKAVQWIQMRLHTGILTSWRHNEELSTLVLRAESLEQMKLVREFGHPTAKRHLSDQAFQHLVKVLVLEPSDQGVSWEWDAWGTDLAEEFGRYDEAEQAYRKAIEINPNFAYPWDNLGDLLQYHLGRYDEAEQAYRKAIEIDPNYVWPWNGLSNLLRDYLGHYDEAEQAYRKAIEIDPNNARLWNSLGNLLQDHLGRYDIAELAYRTALELDLEFDAPRLNLAFLLRDIRYDTVQAKAILADLRDHDEWQDTLALHEALFAAYDDNWGLTAEALVRALKAVGDRLPPYTREDWFRASAVLLHLGFGEKLVDFLKAQHADVTLLPWFAAVHAHTVGDRRDLVNIPQEARSAAEAIFDEIDKRRQQLPKDTQRGI</sequence>
<evidence type="ECO:0000313" key="3">
    <source>
        <dbReference type="Proteomes" id="UP000019140"/>
    </source>
</evidence>
<dbReference type="Pfam" id="PF13424">
    <property type="entry name" value="TPR_12"/>
    <property type="match status" value="1"/>
</dbReference>
<dbReference type="Pfam" id="PF13181">
    <property type="entry name" value="TPR_8"/>
    <property type="match status" value="2"/>
</dbReference>
<feature type="domain" description="ORC1/DEAH AAA+ ATPase" evidence="1">
    <location>
        <begin position="47"/>
        <end position="193"/>
    </location>
</feature>
<protein>
    <recommendedName>
        <fullName evidence="1">ORC1/DEAH AAA+ ATPase domain-containing protein</fullName>
    </recommendedName>
</protein>
<proteinExistence type="predicted"/>
<dbReference type="PANTHER" id="PTHR12558">
    <property type="entry name" value="CELL DIVISION CYCLE 16,23,27"/>
    <property type="match status" value="1"/>
</dbReference>
<dbReference type="Gene3D" id="3.40.50.300">
    <property type="entry name" value="P-loop containing nucleotide triphosphate hydrolases"/>
    <property type="match status" value="1"/>
</dbReference>
<comment type="caution">
    <text evidence="2">The sequence shown here is derived from an EMBL/GenBank/DDBJ whole genome shotgun (WGS) entry which is preliminary data.</text>
</comment>
<dbReference type="EMBL" id="AZHX01000061">
    <property type="protein sequence ID" value="ETX09093.1"/>
    <property type="molecule type" value="Genomic_DNA"/>
</dbReference>
<dbReference type="Pfam" id="PF13401">
    <property type="entry name" value="AAA_22"/>
    <property type="match status" value="1"/>
</dbReference>
<evidence type="ECO:0000259" key="1">
    <source>
        <dbReference type="Pfam" id="PF13401"/>
    </source>
</evidence>
<keyword evidence="3" id="KW-1185">Reference proteome</keyword>
<reference evidence="2 3" key="1">
    <citation type="journal article" date="2014" name="Nature">
        <title>An environmental bacterial taxon with a large and distinct metabolic repertoire.</title>
        <authorList>
            <person name="Wilson M.C."/>
            <person name="Mori T."/>
            <person name="Ruckert C."/>
            <person name="Uria A.R."/>
            <person name="Helf M.J."/>
            <person name="Takada K."/>
            <person name="Gernert C."/>
            <person name="Steffens U.A."/>
            <person name="Heycke N."/>
            <person name="Schmitt S."/>
            <person name="Rinke C."/>
            <person name="Helfrich E.J."/>
            <person name="Brachmann A.O."/>
            <person name="Gurgui C."/>
            <person name="Wakimoto T."/>
            <person name="Kracht M."/>
            <person name="Crusemann M."/>
            <person name="Hentschel U."/>
            <person name="Abe I."/>
            <person name="Matsunaga S."/>
            <person name="Kalinowski J."/>
            <person name="Takeyama H."/>
            <person name="Piel J."/>
        </authorList>
    </citation>
    <scope>NUCLEOTIDE SEQUENCE [LARGE SCALE GENOMIC DNA]</scope>
    <source>
        <strain evidence="3">TSY2</strain>
    </source>
</reference>
<dbReference type="InterPro" id="IPR027417">
    <property type="entry name" value="P-loop_NTPase"/>
</dbReference>
<dbReference type="SMART" id="SM00028">
    <property type="entry name" value="TPR"/>
    <property type="match status" value="4"/>
</dbReference>
<dbReference type="InterPro" id="IPR019734">
    <property type="entry name" value="TPR_rpt"/>
</dbReference>
<dbReference type="InterPro" id="IPR003107">
    <property type="entry name" value="HAT"/>
</dbReference>
<dbReference type="GO" id="GO:0006396">
    <property type="term" value="P:RNA processing"/>
    <property type="evidence" value="ECO:0007669"/>
    <property type="project" value="InterPro"/>
</dbReference>
<dbReference type="SMART" id="SM00386">
    <property type="entry name" value="HAT"/>
    <property type="match status" value="3"/>
</dbReference>
<dbReference type="Gene3D" id="1.25.40.10">
    <property type="entry name" value="Tetratricopeptide repeat domain"/>
    <property type="match status" value="1"/>
</dbReference>
<evidence type="ECO:0000313" key="2">
    <source>
        <dbReference type="EMBL" id="ETX09093.1"/>
    </source>
</evidence>
<dbReference type="InterPro" id="IPR011990">
    <property type="entry name" value="TPR-like_helical_dom_sf"/>
</dbReference>
<dbReference type="SUPFAM" id="SSF48452">
    <property type="entry name" value="TPR-like"/>
    <property type="match status" value="1"/>
</dbReference>
<gene>
    <name evidence="2" type="ORF">ETSY2_01520</name>
</gene>
<organism evidence="2 3">
    <name type="scientific">Candidatus Entotheonella gemina</name>
    <dbReference type="NCBI Taxonomy" id="1429439"/>
    <lineage>
        <taxon>Bacteria</taxon>
        <taxon>Pseudomonadati</taxon>
        <taxon>Nitrospinota/Tectimicrobiota group</taxon>
        <taxon>Candidatus Tectimicrobiota</taxon>
        <taxon>Candidatus Entotheonellia</taxon>
        <taxon>Candidatus Entotheonellales</taxon>
        <taxon>Candidatus Entotheonellaceae</taxon>
        <taxon>Candidatus Entotheonella</taxon>
    </lineage>
</organism>
<dbReference type="GO" id="GO:0016887">
    <property type="term" value="F:ATP hydrolysis activity"/>
    <property type="evidence" value="ECO:0007669"/>
    <property type="project" value="InterPro"/>
</dbReference>
<accession>W4MFV7</accession>
<dbReference type="SUPFAM" id="SSF52540">
    <property type="entry name" value="P-loop containing nucleoside triphosphate hydrolases"/>
    <property type="match status" value="1"/>
</dbReference>
<dbReference type="InterPro" id="IPR049945">
    <property type="entry name" value="AAA_22"/>
</dbReference>
<dbReference type="PANTHER" id="PTHR12558:SF13">
    <property type="entry name" value="CELL DIVISION CYCLE PROTEIN 27 HOMOLOG"/>
    <property type="match status" value="1"/>
</dbReference>